<dbReference type="SUPFAM" id="SSF143548">
    <property type="entry name" value="Serine metabolism enzymes domain"/>
    <property type="match status" value="1"/>
</dbReference>
<dbReference type="Pfam" id="PF03313">
    <property type="entry name" value="SDH_alpha"/>
    <property type="match status" value="1"/>
</dbReference>
<dbReference type="NCBIfam" id="TIGR00720">
    <property type="entry name" value="sda_mono"/>
    <property type="match status" value="1"/>
</dbReference>
<keyword evidence="4 11" id="KW-0312">Gluconeogenesis</keyword>
<dbReference type="GO" id="GO:0046872">
    <property type="term" value="F:metal ion binding"/>
    <property type="evidence" value="ECO:0007669"/>
    <property type="project" value="UniProtKB-KW"/>
</dbReference>
<dbReference type="PANTHER" id="PTHR30182:SF1">
    <property type="entry name" value="L-SERINE DEHYDRATASE 1"/>
    <property type="match status" value="1"/>
</dbReference>
<dbReference type="Gene3D" id="3.30.1330.90">
    <property type="entry name" value="D-3-phosphoglycerate dehydrogenase, domain 3"/>
    <property type="match status" value="1"/>
</dbReference>
<accession>A0A926XU18</accession>
<evidence type="ECO:0000256" key="5">
    <source>
        <dbReference type="ARBA" id="ARBA00022485"/>
    </source>
</evidence>
<organism evidence="15 16">
    <name type="scientific">Spirosoma profusum</name>
    <dbReference type="NCBI Taxonomy" id="2771354"/>
    <lineage>
        <taxon>Bacteria</taxon>
        <taxon>Pseudomonadati</taxon>
        <taxon>Bacteroidota</taxon>
        <taxon>Cytophagia</taxon>
        <taxon>Cytophagales</taxon>
        <taxon>Cytophagaceae</taxon>
        <taxon>Spirosoma</taxon>
    </lineage>
</organism>
<evidence type="ECO:0000256" key="9">
    <source>
        <dbReference type="ARBA" id="ARBA00023239"/>
    </source>
</evidence>
<sequence>MTSSPITTSVSDLFKVGPGPSSSHTIGPMKAAFDFRQRLAQLQADVQQQADSLHVHLYGSLSATGKGHGTDRAVVAGLLGWQPETTDPDELLKLLRDASVTYPVPVGERIIQVGVPEIHFERKRYDSPYANTMVLKLQSGEQTLAEEEYYSIGGGFIIRKGEPETAADPRSVPYPYSTMTELKAQLTMYNLSLDDVLMANEMAITRRSRAEVNQRIDQILEFMHKAVRRGLRHKGILPGSIKLSRKAPILFQQAKGMSQSSDSFLIFLNAYCLAASEENAAGGIVVTAPTSGASGVIPGLTFLAKHHFHYDRATLRAGMLAAAAIGFLVKHNASISGAEMGCMGEVGTASAMGAAFLTRCSQGIVDISPIEASAEIAIEHHLGMTCDPIGGYVQIPCIERNAMGAVKAYNAYLLATSGAASFQKISLDAVIKVMKATGRDMSTKYKETSEAGLALSATEC</sequence>
<keyword evidence="5 11" id="KW-0004">4Fe-4S</keyword>
<comment type="cofactor">
    <cofactor evidence="1 11">
        <name>[4Fe-4S] cluster</name>
        <dbReference type="ChEBI" id="CHEBI:49883"/>
    </cofactor>
</comment>
<comment type="catalytic activity">
    <reaction evidence="10 11">
        <text>L-serine = pyruvate + NH4(+)</text>
        <dbReference type="Rhea" id="RHEA:19169"/>
        <dbReference type="ChEBI" id="CHEBI:15361"/>
        <dbReference type="ChEBI" id="CHEBI:28938"/>
        <dbReference type="ChEBI" id="CHEBI:33384"/>
        <dbReference type="EC" id="4.3.1.17"/>
    </reaction>
</comment>
<evidence type="ECO:0000256" key="10">
    <source>
        <dbReference type="ARBA" id="ARBA00049406"/>
    </source>
</evidence>
<dbReference type="EMBL" id="JACWZY010000004">
    <property type="protein sequence ID" value="MBD2700373.1"/>
    <property type="molecule type" value="Genomic_DNA"/>
</dbReference>
<keyword evidence="6 11" id="KW-0479">Metal-binding</keyword>
<dbReference type="RefSeq" id="WP_190886233.1">
    <property type="nucleotide sequence ID" value="NZ_JACWZY010000004.1"/>
</dbReference>
<dbReference type="InterPro" id="IPR004644">
    <property type="entry name" value="Fe-S_L-Ser_mono"/>
</dbReference>
<evidence type="ECO:0000256" key="1">
    <source>
        <dbReference type="ARBA" id="ARBA00001966"/>
    </source>
</evidence>
<comment type="caution">
    <text evidence="15">The sequence shown here is derived from an EMBL/GenBank/DDBJ whole genome shotgun (WGS) entry which is preliminary data.</text>
</comment>
<evidence type="ECO:0000256" key="2">
    <source>
        <dbReference type="ARBA" id="ARBA00004742"/>
    </source>
</evidence>
<dbReference type="PANTHER" id="PTHR30182">
    <property type="entry name" value="L-SERINE DEHYDRATASE"/>
    <property type="match status" value="1"/>
</dbReference>
<evidence type="ECO:0000256" key="3">
    <source>
        <dbReference type="ARBA" id="ARBA00008636"/>
    </source>
</evidence>
<keyword evidence="9 11" id="KW-0456">Lyase</keyword>
<dbReference type="InterPro" id="IPR029009">
    <property type="entry name" value="ASB_dom_sf"/>
</dbReference>
<evidence type="ECO:0000313" key="15">
    <source>
        <dbReference type="EMBL" id="MBD2700373.1"/>
    </source>
</evidence>
<dbReference type="InterPro" id="IPR051318">
    <property type="entry name" value="Fe-S_L-Ser"/>
</dbReference>
<dbReference type="Pfam" id="PF03315">
    <property type="entry name" value="SDH_beta"/>
    <property type="match status" value="1"/>
</dbReference>
<keyword evidence="7 11" id="KW-0408">Iron</keyword>
<evidence type="ECO:0000256" key="8">
    <source>
        <dbReference type="ARBA" id="ARBA00023014"/>
    </source>
</evidence>
<evidence type="ECO:0000313" key="16">
    <source>
        <dbReference type="Proteomes" id="UP000598820"/>
    </source>
</evidence>
<evidence type="ECO:0000259" key="14">
    <source>
        <dbReference type="Pfam" id="PF03315"/>
    </source>
</evidence>
<dbReference type="AlphaFoldDB" id="A0A926XU18"/>
<dbReference type="InterPro" id="IPR005130">
    <property type="entry name" value="Ser_deHydtase-like_asu"/>
</dbReference>
<proteinExistence type="inferred from homology"/>
<keyword evidence="16" id="KW-1185">Reference proteome</keyword>
<evidence type="ECO:0000256" key="7">
    <source>
        <dbReference type="ARBA" id="ARBA00023004"/>
    </source>
</evidence>
<dbReference type="GO" id="GO:0006094">
    <property type="term" value="P:gluconeogenesis"/>
    <property type="evidence" value="ECO:0007669"/>
    <property type="project" value="UniProtKB-KW"/>
</dbReference>
<evidence type="ECO:0000256" key="11">
    <source>
        <dbReference type="RuleBase" id="RU366059"/>
    </source>
</evidence>
<dbReference type="EC" id="4.3.1.17" evidence="11"/>
<comment type="similarity">
    <text evidence="3 11">Belongs to the iron-sulfur dependent L-serine dehydratase family.</text>
</comment>
<dbReference type="GO" id="GO:0003941">
    <property type="term" value="F:L-serine ammonia-lyase activity"/>
    <property type="evidence" value="ECO:0007669"/>
    <property type="project" value="UniProtKB-UniRule"/>
</dbReference>
<feature type="domain" description="Serine dehydratase-like alpha subunit" evidence="13">
    <location>
        <begin position="190"/>
        <end position="454"/>
    </location>
</feature>
<evidence type="ECO:0000259" key="13">
    <source>
        <dbReference type="Pfam" id="PF03313"/>
    </source>
</evidence>
<reference evidence="15" key="1">
    <citation type="submission" date="2020-09" db="EMBL/GenBank/DDBJ databases">
        <authorList>
            <person name="Kim M.K."/>
        </authorList>
    </citation>
    <scope>NUCLEOTIDE SEQUENCE</scope>
    <source>
        <strain evidence="15">BT702</strain>
    </source>
</reference>
<protein>
    <recommendedName>
        <fullName evidence="11">L-serine dehydratase</fullName>
        <ecNumber evidence="11">4.3.1.17</ecNumber>
    </recommendedName>
</protein>
<dbReference type="InterPro" id="IPR005131">
    <property type="entry name" value="Ser_deHydtase_bsu"/>
</dbReference>
<dbReference type="GO" id="GO:0051539">
    <property type="term" value="F:4 iron, 4 sulfur cluster binding"/>
    <property type="evidence" value="ECO:0007669"/>
    <property type="project" value="UniProtKB-UniRule"/>
</dbReference>
<feature type="domain" description="Serine dehydratase beta chain" evidence="14">
    <location>
        <begin position="9"/>
        <end position="161"/>
    </location>
</feature>
<gene>
    <name evidence="15" type="ORF">IC229_06995</name>
</gene>
<name>A0A926XU18_9BACT</name>
<evidence type="ECO:0000256" key="6">
    <source>
        <dbReference type="ARBA" id="ARBA00022723"/>
    </source>
</evidence>
<feature type="region of interest" description="Disordered" evidence="12">
    <location>
        <begin position="1"/>
        <end position="23"/>
    </location>
</feature>
<comment type="pathway">
    <text evidence="2">Carbohydrate biosynthesis; gluconeogenesis.</text>
</comment>
<feature type="compositionally biased region" description="Polar residues" evidence="12">
    <location>
        <begin position="1"/>
        <end position="11"/>
    </location>
</feature>
<evidence type="ECO:0000256" key="4">
    <source>
        <dbReference type="ARBA" id="ARBA00022432"/>
    </source>
</evidence>
<keyword evidence="8 11" id="KW-0411">Iron-sulfur</keyword>
<evidence type="ECO:0000256" key="12">
    <source>
        <dbReference type="SAM" id="MobiDB-lite"/>
    </source>
</evidence>
<dbReference type="Proteomes" id="UP000598820">
    <property type="component" value="Unassembled WGS sequence"/>
</dbReference>